<evidence type="ECO:0000313" key="2">
    <source>
        <dbReference type="Proteomes" id="UP001162992"/>
    </source>
</evidence>
<proteinExistence type="predicted"/>
<keyword evidence="2" id="KW-1185">Reference proteome</keyword>
<gene>
    <name evidence="1" type="ORF">O6H91_10G107400</name>
</gene>
<dbReference type="Proteomes" id="UP001162992">
    <property type="component" value="Chromosome 10"/>
</dbReference>
<protein>
    <submittedName>
        <fullName evidence="1">Uncharacterized protein</fullName>
    </submittedName>
</protein>
<reference evidence="2" key="1">
    <citation type="journal article" date="2024" name="Proc. Natl. Acad. Sci. U.S.A.">
        <title>Extraordinary preservation of gene collinearity over three hundred million years revealed in homosporous lycophytes.</title>
        <authorList>
            <person name="Li C."/>
            <person name="Wickell D."/>
            <person name="Kuo L.Y."/>
            <person name="Chen X."/>
            <person name="Nie B."/>
            <person name="Liao X."/>
            <person name="Peng D."/>
            <person name="Ji J."/>
            <person name="Jenkins J."/>
            <person name="Williams M."/>
            <person name="Shu S."/>
            <person name="Plott C."/>
            <person name="Barry K."/>
            <person name="Rajasekar S."/>
            <person name="Grimwood J."/>
            <person name="Han X."/>
            <person name="Sun S."/>
            <person name="Hou Z."/>
            <person name="He W."/>
            <person name="Dai G."/>
            <person name="Sun C."/>
            <person name="Schmutz J."/>
            <person name="Leebens-Mack J.H."/>
            <person name="Li F.W."/>
            <person name="Wang L."/>
        </authorList>
    </citation>
    <scope>NUCLEOTIDE SEQUENCE [LARGE SCALE GENOMIC DNA]</scope>
    <source>
        <strain evidence="2">cv. PW_Plant_1</strain>
    </source>
</reference>
<evidence type="ECO:0000313" key="1">
    <source>
        <dbReference type="EMBL" id="KAJ7542455.1"/>
    </source>
</evidence>
<name>A0ACC2CKI0_DIPCM</name>
<accession>A0ACC2CKI0</accession>
<organism evidence="1 2">
    <name type="scientific">Diphasiastrum complanatum</name>
    <name type="common">Issler's clubmoss</name>
    <name type="synonym">Lycopodium complanatum</name>
    <dbReference type="NCBI Taxonomy" id="34168"/>
    <lineage>
        <taxon>Eukaryota</taxon>
        <taxon>Viridiplantae</taxon>
        <taxon>Streptophyta</taxon>
        <taxon>Embryophyta</taxon>
        <taxon>Tracheophyta</taxon>
        <taxon>Lycopodiopsida</taxon>
        <taxon>Lycopodiales</taxon>
        <taxon>Lycopodiaceae</taxon>
        <taxon>Lycopodioideae</taxon>
        <taxon>Diphasiastrum</taxon>
    </lineage>
</organism>
<sequence length="1127" mass="125101">MSASKDVKMSGSIFVAGKDPITERANVQSFSTTECSESGVILGASGCIAEVDKCKVIYPSNGSGPAETRIAREDRKAQELRFSQEFVEGLEARFTERCKDHGEVMYGPMRIGLGLDGQALDRARQLFRETRPLFLADAGTFVTTSAEEAERLWTACILYVFKKLSLNPIAGGSDRDPGFTLNQLFDVTDLRVSDFCNELPYFVPKAGSTLAALYGDDCEKRLEITEWRSNYFHLAVLYDNYNRFYHDFFLLDTSSSIDISVSGGSPNSNQMQFGWILFIAFRIHALGRFPDLVTSINGLLAVCMTLILHMPFSLRRFSFQDRSIFVSRNSGGINLLSSFCFLFHAEEKYVTNLLSKLNSMIEIVYKIQGSREFPCAEIFSGVNTENLLYFDGLMEDKYLASNLQVVEKFYEDAYSCQGEFDGRVFLKGDDYVHGAISVCTSNASGSKWEGDSQTSPTQGGVASQSQRNGSPSSSPTFSSLKIGATEIGNRIRPRTIRGTMSISKWLRTVIGPLPEEPSEELQLFFRSCDHDITEDVRYRLQVLLDAIFMKDVSKNEQSLGNWDSSLMDDTWVEQQQSESLKIYYRVLDCMCRAESQRLRSKNLTALLSNETFHRCMVACSAELVLATHKTVTMLFPAVVSRSGITAFDLIKVIESFVRNEETLPRELKRHLNSIEERVLESMAWEKGSSMYNLLVVARPNLAKEINQLGLLASPMPSLETLGSFQGSMPGKLQSVIRVFAAEDVSGGPISPKARGLIISEDAHDVVAVKNEPVDELKPSGFVSPRNKRPSAFSTFSSERDYGQSPLQSAFASPQRASPIGGGETCAETVINIFLQKVLKLAASRIRTLCQSLCQSDYVIEQVYQVFQQALQDVPSLFFNRHIDQIIMCTIYGVCKVRKGNITFREIIIHYKCQPHAKPHVFRNVFINLTQKEGKPTGKETVDLVRFYNEVFVHATKCILFYLGKTLASVSNNSQDIDEGEKTEGRGFESPRKALFPTIPDISPKKVSANQNVYVSALPSAKVEALFSPNSKSLYACVGQSTHAFQSPSKDLIAINNQLNNRCSEVAVATDSLAAGSIPCTSDFSDHSSQGNVQSAYSTVDSIVSECQSLPLTASACAASPFKKPRRD</sequence>
<comment type="caution">
    <text evidence="1">The sequence shown here is derived from an EMBL/GenBank/DDBJ whole genome shotgun (WGS) entry which is preliminary data.</text>
</comment>
<dbReference type="EMBL" id="CM055101">
    <property type="protein sequence ID" value="KAJ7542455.1"/>
    <property type="molecule type" value="Genomic_DNA"/>
</dbReference>